<organism evidence="1">
    <name type="scientific">Drosophila melanogaster</name>
    <name type="common">Fruit fly</name>
    <dbReference type="NCBI Taxonomy" id="7227"/>
    <lineage>
        <taxon>Eukaryota</taxon>
        <taxon>Metazoa</taxon>
        <taxon>Ecdysozoa</taxon>
        <taxon>Arthropoda</taxon>
        <taxon>Hexapoda</taxon>
        <taxon>Insecta</taxon>
        <taxon>Pterygota</taxon>
        <taxon>Neoptera</taxon>
        <taxon>Endopterygota</taxon>
        <taxon>Diptera</taxon>
        <taxon>Brachycera</taxon>
        <taxon>Muscomorpha</taxon>
        <taxon>Ephydroidea</taxon>
        <taxon>Drosophilidae</taxon>
        <taxon>Drosophila</taxon>
        <taxon>Sophophora</taxon>
    </lineage>
</organism>
<name>D5SHP8_DROME</name>
<proteinExistence type="evidence at transcript level"/>
<evidence type="ECO:0000313" key="1">
    <source>
        <dbReference type="EMBL" id="ADF97850.1"/>
    </source>
</evidence>
<reference evidence="1" key="1">
    <citation type="submission" date="2010-04" db="EMBL/GenBank/DDBJ databases">
        <authorList>
            <person name="Carlson J."/>
            <person name="Booth B."/>
            <person name="Frise E."/>
            <person name="Park S."/>
            <person name="Wan K."/>
            <person name="Yu C."/>
            <person name="Celniker S."/>
        </authorList>
    </citation>
    <scope>NUCLEOTIDE SEQUENCE</scope>
</reference>
<protein>
    <submittedName>
        <fullName evidence="1">RT07649p</fullName>
    </submittedName>
</protein>
<dbReference type="AlphaFoldDB" id="D5SHP8"/>
<gene>
    <name evidence="1" type="primary">CG14421-RA</name>
</gene>
<dbReference type="EMBL" id="BT124849">
    <property type="protein sequence ID" value="ADF97850.1"/>
    <property type="molecule type" value="mRNA"/>
</dbReference>
<sequence>MIRRTTTRRSNNWATISASSWRIRTMTRRSIPRWPARRPTAAAR</sequence>
<accession>D5SHP8</accession>